<feature type="signal peptide" evidence="1">
    <location>
        <begin position="1"/>
        <end position="22"/>
    </location>
</feature>
<evidence type="ECO:0000313" key="2">
    <source>
        <dbReference type="EMBL" id="MEJ8852860.1"/>
    </source>
</evidence>
<accession>A0ABU8X155</accession>
<evidence type="ECO:0000256" key="1">
    <source>
        <dbReference type="SAM" id="SignalP"/>
    </source>
</evidence>
<keyword evidence="1" id="KW-0732">Signal</keyword>
<evidence type="ECO:0000313" key="3">
    <source>
        <dbReference type="Proteomes" id="UP001385892"/>
    </source>
</evidence>
<reference evidence="2 3" key="1">
    <citation type="submission" date="2024-03" db="EMBL/GenBank/DDBJ databases">
        <title>Novel species of the genus Variovorax.</title>
        <authorList>
            <person name="Liu Q."/>
            <person name="Xin Y.-H."/>
        </authorList>
    </citation>
    <scope>NUCLEOTIDE SEQUENCE [LARGE SCALE GENOMIC DNA]</scope>
    <source>
        <strain evidence="2 3">KACC 18900</strain>
    </source>
</reference>
<evidence type="ECO:0008006" key="4">
    <source>
        <dbReference type="Google" id="ProtNLM"/>
    </source>
</evidence>
<sequence length="201" mass="21036">MKKATWVIVSAALCAASIAVDAKDKATPDAAIVGATQPGKGVVAGVVDVTATVESVDKASRHLTIKGPKGNVSSLAVGPDVRNFDQIKVGDRIRVRYAQALTLTLIKDGKQMRSRTETVDGGAAPAGERPAGVVGQKVEVTADVIGVNRKSGMVTLKGPEHEVDMRVRDPDQLKLIKVGDQVHAVYTEAVALLVEAAPKKK</sequence>
<dbReference type="EMBL" id="JBBKZT010000082">
    <property type="protein sequence ID" value="MEJ8852860.1"/>
    <property type="molecule type" value="Genomic_DNA"/>
</dbReference>
<name>A0ABU8X155_9BURK</name>
<feature type="chain" id="PRO_5047181755" description="DUF5666 domain-containing protein" evidence="1">
    <location>
        <begin position="23"/>
        <end position="201"/>
    </location>
</feature>
<gene>
    <name evidence="2" type="ORF">WKW82_40205</name>
</gene>
<comment type="caution">
    <text evidence="2">The sequence shown here is derived from an EMBL/GenBank/DDBJ whole genome shotgun (WGS) entry which is preliminary data.</text>
</comment>
<proteinExistence type="predicted"/>
<keyword evidence="3" id="KW-1185">Reference proteome</keyword>
<dbReference type="Proteomes" id="UP001385892">
    <property type="component" value="Unassembled WGS sequence"/>
</dbReference>
<protein>
    <recommendedName>
        <fullName evidence="4">DUF5666 domain-containing protein</fullName>
    </recommendedName>
</protein>
<dbReference type="RefSeq" id="WP_340348797.1">
    <property type="nucleotide sequence ID" value="NZ_JBBKZT010000082.1"/>
</dbReference>
<organism evidence="2 3">
    <name type="scientific">Variovorax rhizosphaerae</name>
    <dbReference type="NCBI Taxonomy" id="1836200"/>
    <lineage>
        <taxon>Bacteria</taxon>
        <taxon>Pseudomonadati</taxon>
        <taxon>Pseudomonadota</taxon>
        <taxon>Betaproteobacteria</taxon>
        <taxon>Burkholderiales</taxon>
        <taxon>Comamonadaceae</taxon>
        <taxon>Variovorax</taxon>
    </lineage>
</organism>